<dbReference type="Proteomes" id="UP000663879">
    <property type="component" value="Unassembled WGS sequence"/>
</dbReference>
<comment type="caution">
    <text evidence="1">The sequence shown here is derived from an EMBL/GenBank/DDBJ whole genome shotgun (WGS) entry which is preliminary data.</text>
</comment>
<reference evidence="1" key="1">
    <citation type="submission" date="2021-02" db="EMBL/GenBank/DDBJ databases">
        <authorList>
            <person name="Nowell W R."/>
        </authorList>
    </citation>
    <scope>NUCLEOTIDE SEQUENCE</scope>
    <source>
        <strain evidence="1">Ploen Becks lab</strain>
    </source>
</reference>
<protein>
    <submittedName>
        <fullName evidence="1">Uncharacterized protein</fullName>
    </submittedName>
</protein>
<dbReference type="AlphaFoldDB" id="A0A814EY67"/>
<name>A0A814EY67_9BILA</name>
<gene>
    <name evidence="1" type="ORF">OXX778_LOCUS15058</name>
</gene>
<evidence type="ECO:0000313" key="2">
    <source>
        <dbReference type="Proteomes" id="UP000663879"/>
    </source>
</evidence>
<dbReference type="EMBL" id="CAJNOC010003234">
    <property type="protein sequence ID" value="CAF0973787.1"/>
    <property type="molecule type" value="Genomic_DNA"/>
</dbReference>
<keyword evidence="2" id="KW-1185">Reference proteome</keyword>
<organism evidence="1 2">
    <name type="scientific">Brachionus calyciflorus</name>
    <dbReference type="NCBI Taxonomy" id="104777"/>
    <lineage>
        <taxon>Eukaryota</taxon>
        <taxon>Metazoa</taxon>
        <taxon>Spiralia</taxon>
        <taxon>Gnathifera</taxon>
        <taxon>Rotifera</taxon>
        <taxon>Eurotatoria</taxon>
        <taxon>Monogononta</taxon>
        <taxon>Pseudotrocha</taxon>
        <taxon>Ploima</taxon>
        <taxon>Brachionidae</taxon>
        <taxon>Brachionus</taxon>
    </lineage>
</organism>
<sequence length="133" mass="16112">MKILIFFIIFNIFVESHSYLASLMIIRFFMEEIRDYYYPNIKLVNEFDLGPISVEFFKNETLLKKDVLQIAVKRRDLEKFHENKRECKIKNKNNQILSFRPFNKRINCKLYLINLDGLWCLAKHAKTKLSIWT</sequence>
<accession>A0A814EY67</accession>
<evidence type="ECO:0000313" key="1">
    <source>
        <dbReference type="EMBL" id="CAF0973787.1"/>
    </source>
</evidence>
<dbReference type="OrthoDB" id="10572998at2759"/>
<proteinExistence type="predicted"/>